<evidence type="ECO:0000256" key="3">
    <source>
        <dbReference type="ARBA" id="ARBA00023136"/>
    </source>
</evidence>
<dbReference type="Pfam" id="PF13505">
    <property type="entry name" value="OMP_b-brl"/>
    <property type="match status" value="1"/>
</dbReference>
<dbReference type="Proteomes" id="UP001595445">
    <property type="component" value="Unassembled WGS sequence"/>
</dbReference>
<evidence type="ECO:0000256" key="2">
    <source>
        <dbReference type="ARBA" id="ARBA00022729"/>
    </source>
</evidence>
<comment type="caution">
    <text evidence="7">The sequence shown here is derived from an EMBL/GenBank/DDBJ whole genome shotgun (WGS) entry which is preliminary data.</text>
</comment>
<evidence type="ECO:0000313" key="7">
    <source>
        <dbReference type="EMBL" id="MFC3087448.1"/>
    </source>
</evidence>
<name>A0ABV7DZR5_9RHOB</name>
<comment type="similarity">
    <text evidence="4">Belongs to the Omp25/RopB family.</text>
</comment>
<evidence type="ECO:0000256" key="1">
    <source>
        <dbReference type="ARBA" id="ARBA00004370"/>
    </source>
</evidence>
<evidence type="ECO:0000256" key="4">
    <source>
        <dbReference type="ARBA" id="ARBA00038306"/>
    </source>
</evidence>
<feature type="domain" description="Outer membrane protein beta-barrel" evidence="6">
    <location>
        <begin position="14"/>
        <end position="199"/>
    </location>
</feature>
<dbReference type="RefSeq" id="WP_197641623.1">
    <property type="nucleotide sequence ID" value="NZ_JAEACP010000001.1"/>
</dbReference>
<keyword evidence="2 5" id="KW-0732">Signal</keyword>
<organism evidence="7 8">
    <name type="scientific">Tabrizicola soli</name>
    <dbReference type="NCBI Taxonomy" id="2185115"/>
    <lineage>
        <taxon>Bacteria</taxon>
        <taxon>Pseudomonadati</taxon>
        <taxon>Pseudomonadota</taxon>
        <taxon>Alphaproteobacteria</taxon>
        <taxon>Rhodobacterales</taxon>
        <taxon>Paracoccaceae</taxon>
        <taxon>Tabrizicola</taxon>
    </lineage>
</organism>
<feature type="signal peptide" evidence="5">
    <location>
        <begin position="1"/>
        <end position="19"/>
    </location>
</feature>
<evidence type="ECO:0000256" key="5">
    <source>
        <dbReference type="SAM" id="SignalP"/>
    </source>
</evidence>
<gene>
    <name evidence="7" type="ORF">ACFOD6_15480</name>
</gene>
<dbReference type="PANTHER" id="PTHR34001">
    <property type="entry name" value="BLL7405 PROTEIN"/>
    <property type="match status" value="1"/>
</dbReference>
<dbReference type="Gene3D" id="2.40.160.20">
    <property type="match status" value="1"/>
</dbReference>
<dbReference type="InterPro" id="IPR027385">
    <property type="entry name" value="Beta-barrel_OMP"/>
</dbReference>
<sequence length="199" mass="20256">MRSIAALLATVAIASPALAGGPIAVEPEPTVAPVVTPVVAPGIDWSGAYAGVQLGYADIDSNGGGLDGNGFLGGIHGGYLWDFGNVVAGAEVSYDSADIDLGAAGSTLDDMTRLKLLVGTEMGRSLVYGALGAAHASATDAAGVDLSDTGWFLGAGLDYAVSDRWTVGAEFLHHQFDDFDGTGTDFDVNTLQAKVSMRF</sequence>
<keyword evidence="8" id="KW-1185">Reference proteome</keyword>
<protein>
    <submittedName>
        <fullName evidence="7">Outer membrane protein</fullName>
    </submittedName>
</protein>
<evidence type="ECO:0000313" key="8">
    <source>
        <dbReference type="Proteomes" id="UP001595445"/>
    </source>
</evidence>
<reference evidence="8" key="1">
    <citation type="journal article" date="2019" name="Int. J. Syst. Evol. Microbiol.">
        <title>The Global Catalogue of Microorganisms (GCM) 10K type strain sequencing project: providing services to taxonomists for standard genome sequencing and annotation.</title>
        <authorList>
            <consortium name="The Broad Institute Genomics Platform"/>
            <consortium name="The Broad Institute Genome Sequencing Center for Infectious Disease"/>
            <person name="Wu L."/>
            <person name="Ma J."/>
        </authorList>
    </citation>
    <scope>NUCLEOTIDE SEQUENCE [LARGE SCALE GENOMIC DNA]</scope>
    <source>
        <strain evidence="8">KCTC 62102</strain>
    </source>
</reference>
<evidence type="ECO:0000259" key="6">
    <source>
        <dbReference type="Pfam" id="PF13505"/>
    </source>
</evidence>
<accession>A0ABV7DZR5</accession>
<comment type="subcellular location">
    <subcellularLocation>
        <location evidence="1">Membrane</location>
    </subcellularLocation>
</comment>
<keyword evidence="3" id="KW-0472">Membrane</keyword>
<dbReference type="SUPFAM" id="SSF56925">
    <property type="entry name" value="OMPA-like"/>
    <property type="match status" value="1"/>
</dbReference>
<dbReference type="PANTHER" id="PTHR34001:SF3">
    <property type="entry name" value="BLL7405 PROTEIN"/>
    <property type="match status" value="1"/>
</dbReference>
<feature type="chain" id="PRO_5045061735" evidence="5">
    <location>
        <begin position="20"/>
        <end position="199"/>
    </location>
</feature>
<dbReference type="InterPro" id="IPR051692">
    <property type="entry name" value="OMP-like"/>
</dbReference>
<dbReference type="InterPro" id="IPR011250">
    <property type="entry name" value="OMP/PagP_B-barrel"/>
</dbReference>
<dbReference type="EMBL" id="JBHRSM010000025">
    <property type="protein sequence ID" value="MFC3087448.1"/>
    <property type="molecule type" value="Genomic_DNA"/>
</dbReference>
<proteinExistence type="inferred from homology"/>